<keyword evidence="1" id="KW-0812">Transmembrane</keyword>
<dbReference type="AlphaFoldDB" id="A0AAV3S9W0"/>
<dbReference type="EMBL" id="BAAABL010000068">
    <property type="protein sequence ID" value="GAA0308774.1"/>
    <property type="molecule type" value="Genomic_DNA"/>
</dbReference>
<name>A0AAV3S9W0_9EURY</name>
<keyword evidence="3" id="KW-1185">Reference proteome</keyword>
<keyword evidence="1" id="KW-0472">Membrane</keyword>
<feature type="transmembrane region" description="Helical" evidence="1">
    <location>
        <begin position="229"/>
        <end position="250"/>
    </location>
</feature>
<gene>
    <name evidence="2" type="ORF">GCM10009066_22940</name>
</gene>
<proteinExistence type="predicted"/>
<reference evidence="2 3" key="1">
    <citation type="journal article" date="2019" name="Int. J. Syst. Evol. Microbiol.">
        <title>The Global Catalogue of Microorganisms (GCM) 10K type strain sequencing project: providing services to taxonomists for standard genome sequencing and annotation.</title>
        <authorList>
            <consortium name="The Broad Institute Genomics Platform"/>
            <consortium name="The Broad Institute Genome Sequencing Center for Infectious Disease"/>
            <person name="Wu L."/>
            <person name="Ma J."/>
        </authorList>
    </citation>
    <scope>NUCLEOTIDE SEQUENCE [LARGE SCALE GENOMIC DNA]</scope>
    <source>
        <strain evidence="2 3">JCM 16330</strain>
    </source>
</reference>
<comment type="caution">
    <text evidence="2">The sequence shown here is derived from an EMBL/GenBank/DDBJ whole genome shotgun (WGS) entry which is preliminary data.</text>
</comment>
<organism evidence="2 3">
    <name type="scientific">Halarchaeum salinum</name>
    <dbReference type="NCBI Taxonomy" id="489912"/>
    <lineage>
        <taxon>Archaea</taxon>
        <taxon>Methanobacteriati</taxon>
        <taxon>Methanobacteriota</taxon>
        <taxon>Stenosarchaea group</taxon>
        <taxon>Halobacteria</taxon>
        <taxon>Halobacteriales</taxon>
        <taxon>Halobacteriaceae</taxon>
    </lineage>
</organism>
<sequence length="319" mass="33011">MRRVIPVLCVLLLLGAFVAPATARPPPRDVSGFAGGFDGGQYQPYDYPASNVSNVTLTVAVSANGTSAWTERATLTNPEAADALRANETLRRAVVASRFDHRFARDTGALHSRVRGDTLVVTYRLAGVVHRASGSGLLLAPFADYRNVYEPGRADVTIHAPAGYRVVSHPAAMASAGDVLRWNATIGAGDAGVSPGLVTFAPASAVLPYLRAELAVLATYGLSTLGIGAAYALLFGLPLALVGSGSVALTGRRSRDVWGTLLGVVAATGVGAAIVHYPATGSVVAHAFHPFLLTFVALPLALLATVAGLGLHAVARRRM</sequence>
<feature type="transmembrane region" description="Helical" evidence="1">
    <location>
        <begin position="257"/>
        <end position="279"/>
    </location>
</feature>
<evidence type="ECO:0000313" key="2">
    <source>
        <dbReference type="EMBL" id="GAA0308774.1"/>
    </source>
</evidence>
<accession>A0AAV3S9W0</accession>
<keyword evidence="1" id="KW-1133">Transmembrane helix</keyword>
<evidence type="ECO:0000313" key="3">
    <source>
        <dbReference type="Proteomes" id="UP001500837"/>
    </source>
</evidence>
<feature type="transmembrane region" description="Helical" evidence="1">
    <location>
        <begin position="291"/>
        <end position="315"/>
    </location>
</feature>
<dbReference type="Proteomes" id="UP001500837">
    <property type="component" value="Unassembled WGS sequence"/>
</dbReference>
<protein>
    <submittedName>
        <fullName evidence="2">Uncharacterized protein</fullName>
    </submittedName>
</protein>
<dbReference type="RefSeq" id="WP_211312253.1">
    <property type="nucleotide sequence ID" value="NZ_BAAABL010000068.1"/>
</dbReference>
<evidence type="ECO:0000256" key="1">
    <source>
        <dbReference type="SAM" id="Phobius"/>
    </source>
</evidence>